<evidence type="ECO:0000313" key="7">
    <source>
        <dbReference type="EMBL" id="AWV07292.1"/>
    </source>
</evidence>
<dbReference type="InterPro" id="IPR009056">
    <property type="entry name" value="Cyt_c-like_dom"/>
</dbReference>
<evidence type="ECO:0000259" key="6">
    <source>
        <dbReference type="PROSITE" id="PS51007"/>
    </source>
</evidence>
<dbReference type="OrthoDB" id="9765171at2"/>
<proteinExistence type="predicted"/>
<dbReference type="RefSeq" id="WP_111266404.1">
    <property type="nucleotide sequence ID" value="NZ_CP029843.1"/>
</dbReference>
<dbReference type="Pfam" id="PF13442">
    <property type="entry name" value="Cytochrome_CBB3"/>
    <property type="match status" value="1"/>
</dbReference>
<feature type="domain" description="Cytochrome c" evidence="6">
    <location>
        <begin position="72"/>
        <end position="156"/>
    </location>
</feature>
<dbReference type="Gene3D" id="1.10.760.10">
    <property type="entry name" value="Cytochrome c-like domain"/>
    <property type="match status" value="1"/>
</dbReference>
<evidence type="ECO:0000256" key="5">
    <source>
        <dbReference type="SAM" id="MobiDB-lite"/>
    </source>
</evidence>
<keyword evidence="3 4" id="KW-0408">Iron</keyword>
<feature type="compositionally biased region" description="Basic and acidic residues" evidence="5">
    <location>
        <begin position="232"/>
        <end position="253"/>
    </location>
</feature>
<evidence type="ECO:0000313" key="8">
    <source>
        <dbReference type="Proteomes" id="UP000249447"/>
    </source>
</evidence>
<dbReference type="GO" id="GO:0046872">
    <property type="term" value="F:metal ion binding"/>
    <property type="evidence" value="ECO:0007669"/>
    <property type="project" value="UniProtKB-KW"/>
</dbReference>
<gene>
    <name evidence="7" type="ORF">C9I47_1592</name>
</gene>
<dbReference type="PROSITE" id="PS51007">
    <property type="entry name" value="CYTC"/>
    <property type="match status" value="1"/>
</dbReference>
<feature type="compositionally biased region" description="Gly residues" evidence="5">
    <location>
        <begin position="175"/>
        <end position="185"/>
    </location>
</feature>
<keyword evidence="1 4" id="KW-0349">Heme</keyword>
<dbReference type="KEGG" id="lmb:C9I47_1592"/>
<evidence type="ECO:0000256" key="3">
    <source>
        <dbReference type="ARBA" id="ARBA00023004"/>
    </source>
</evidence>
<keyword evidence="2 4" id="KW-0479">Metal-binding</keyword>
<feature type="region of interest" description="Disordered" evidence="5">
    <location>
        <begin position="170"/>
        <end position="253"/>
    </location>
</feature>
<accession>A0A2U9T6X0</accession>
<sequence>MKTIIRTLVGIGLGTAAIAAAAATVVYSGVYDIAADSPHSRTVFALLETARERSVARRARALQVPAVLDDPDRIRQGAGNYDAMCVSCHLAPGSGESELSRGLYPAPPDLSREAVDAASAFWTIKHGIKASGMPAWGRSMEDEYIWNMVAFLRALPTLDREGYAALVASSEGHSHGGGGHDNGSGGHEHDGAEARERDSGAVEPQGHVHADGSHHDHGSASSTEPSMPEQARANDDNHDESAPSHKDTHTHEH</sequence>
<dbReference type="GO" id="GO:0020037">
    <property type="term" value="F:heme binding"/>
    <property type="evidence" value="ECO:0007669"/>
    <property type="project" value="InterPro"/>
</dbReference>
<organism evidence="7 8">
    <name type="scientific">Marilutibacter maris</name>
    <dbReference type="NCBI Taxonomy" id="1605891"/>
    <lineage>
        <taxon>Bacteria</taxon>
        <taxon>Pseudomonadati</taxon>
        <taxon>Pseudomonadota</taxon>
        <taxon>Gammaproteobacteria</taxon>
        <taxon>Lysobacterales</taxon>
        <taxon>Lysobacteraceae</taxon>
        <taxon>Marilutibacter</taxon>
    </lineage>
</organism>
<dbReference type="SUPFAM" id="SSF46626">
    <property type="entry name" value="Cytochrome c"/>
    <property type="match status" value="1"/>
</dbReference>
<dbReference type="Proteomes" id="UP000249447">
    <property type="component" value="Chromosome"/>
</dbReference>
<feature type="compositionally biased region" description="Basic and acidic residues" evidence="5">
    <location>
        <begin position="186"/>
        <end position="218"/>
    </location>
</feature>
<reference evidence="7 8" key="1">
    <citation type="submission" date="2018-05" db="EMBL/GenBank/DDBJ databases">
        <title>The complete genome of Lysobacter maris HZ9B, a marine bacterium antagonistic against terrestrial plant pathogens.</title>
        <authorList>
            <person name="Zhang X.-Q."/>
        </authorList>
    </citation>
    <scope>NUCLEOTIDE SEQUENCE [LARGE SCALE GENOMIC DNA]</scope>
    <source>
        <strain evidence="7 8">HZ9B</strain>
    </source>
</reference>
<dbReference type="GO" id="GO:0009055">
    <property type="term" value="F:electron transfer activity"/>
    <property type="evidence" value="ECO:0007669"/>
    <property type="project" value="InterPro"/>
</dbReference>
<name>A0A2U9T6X0_9GAMM</name>
<protein>
    <submittedName>
        <fullName evidence="7">Cytochrome C</fullName>
    </submittedName>
</protein>
<evidence type="ECO:0000256" key="1">
    <source>
        <dbReference type="ARBA" id="ARBA00022617"/>
    </source>
</evidence>
<dbReference type="EMBL" id="CP029843">
    <property type="protein sequence ID" value="AWV07292.1"/>
    <property type="molecule type" value="Genomic_DNA"/>
</dbReference>
<keyword evidence="8" id="KW-1185">Reference proteome</keyword>
<dbReference type="InterPro" id="IPR036909">
    <property type="entry name" value="Cyt_c-like_dom_sf"/>
</dbReference>
<dbReference type="AlphaFoldDB" id="A0A2U9T6X0"/>
<evidence type="ECO:0000256" key="2">
    <source>
        <dbReference type="ARBA" id="ARBA00022723"/>
    </source>
</evidence>
<evidence type="ECO:0000256" key="4">
    <source>
        <dbReference type="PROSITE-ProRule" id="PRU00433"/>
    </source>
</evidence>